<keyword evidence="3 5" id="KW-1133">Transmembrane helix</keyword>
<evidence type="ECO:0000256" key="5">
    <source>
        <dbReference type="SAM" id="Phobius"/>
    </source>
</evidence>
<feature type="transmembrane region" description="Helical" evidence="5">
    <location>
        <begin position="457"/>
        <end position="478"/>
    </location>
</feature>
<evidence type="ECO:0000256" key="1">
    <source>
        <dbReference type="ARBA" id="ARBA00004141"/>
    </source>
</evidence>
<feature type="transmembrane region" description="Helical" evidence="5">
    <location>
        <begin position="224"/>
        <end position="243"/>
    </location>
</feature>
<accession>A0A3E2HIU7</accession>
<evidence type="ECO:0000256" key="3">
    <source>
        <dbReference type="ARBA" id="ARBA00022989"/>
    </source>
</evidence>
<organism evidence="6 7">
    <name type="scientific">Scytalidium lignicola</name>
    <name type="common">Hyphomycete</name>
    <dbReference type="NCBI Taxonomy" id="5539"/>
    <lineage>
        <taxon>Eukaryota</taxon>
        <taxon>Fungi</taxon>
        <taxon>Dikarya</taxon>
        <taxon>Ascomycota</taxon>
        <taxon>Pezizomycotina</taxon>
        <taxon>Leotiomycetes</taxon>
        <taxon>Leotiomycetes incertae sedis</taxon>
        <taxon>Scytalidium</taxon>
    </lineage>
</organism>
<evidence type="ECO:0000256" key="2">
    <source>
        <dbReference type="ARBA" id="ARBA00022692"/>
    </source>
</evidence>
<feature type="transmembrane region" description="Helical" evidence="5">
    <location>
        <begin position="490"/>
        <end position="510"/>
    </location>
</feature>
<dbReference type="Pfam" id="PF07690">
    <property type="entry name" value="MFS_1"/>
    <property type="match status" value="1"/>
</dbReference>
<reference evidence="6 7" key="1">
    <citation type="submission" date="2018-05" db="EMBL/GenBank/DDBJ databases">
        <title>Draft genome sequence of Scytalidium lignicola DSM 105466, a ubiquitous saprotrophic fungus.</title>
        <authorList>
            <person name="Buettner E."/>
            <person name="Gebauer A.M."/>
            <person name="Hofrichter M."/>
            <person name="Liers C."/>
            <person name="Kellner H."/>
        </authorList>
    </citation>
    <scope>NUCLEOTIDE SEQUENCE [LARGE SCALE GENOMIC DNA]</scope>
    <source>
        <strain evidence="6 7">DSM 105466</strain>
    </source>
</reference>
<dbReference type="OrthoDB" id="5215911at2759"/>
<feature type="non-terminal residue" evidence="6">
    <location>
        <position position="562"/>
    </location>
</feature>
<dbReference type="EMBL" id="NCSJ02000037">
    <property type="protein sequence ID" value="RFU33317.1"/>
    <property type="molecule type" value="Genomic_DNA"/>
</dbReference>
<dbReference type="STRING" id="5539.A0A3E2HIU7"/>
<dbReference type="Proteomes" id="UP000258309">
    <property type="component" value="Unassembled WGS sequence"/>
</dbReference>
<dbReference type="OMA" id="TCAGIQV"/>
<dbReference type="GO" id="GO:0005886">
    <property type="term" value="C:plasma membrane"/>
    <property type="evidence" value="ECO:0007669"/>
    <property type="project" value="TreeGrafter"/>
</dbReference>
<evidence type="ECO:0000256" key="4">
    <source>
        <dbReference type="ARBA" id="ARBA00023136"/>
    </source>
</evidence>
<dbReference type="InterPro" id="IPR036259">
    <property type="entry name" value="MFS_trans_sf"/>
</dbReference>
<evidence type="ECO:0000313" key="6">
    <source>
        <dbReference type="EMBL" id="RFU33317.1"/>
    </source>
</evidence>
<feature type="non-terminal residue" evidence="6">
    <location>
        <position position="1"/>
    </location>
</feature>
<dbReference type="InterPro" id="IPR011701">
    <property type="entry name" value="MFS"/>
</dbReference>
<keyword evidence="4 5" id="KW-0472">Membrane</keyword>
<feature type="transmembrane region" description="Helical" evidence="5">
    <location>
        <begin position="105"/>
        <end position="126"/>
    </location>
</feature>
<dbReference type="PANTHER" id="PTHR23502:SF149">
    <property type="entry name" value="TRANSPORTER, PUTATIVE-RELATED"/>
    <property type="match status" value="1"/>
</dbReference>
<evidence type="ECO:0000313" key="7">
    <source>
        <dbReference type="Proteomes" id="UP000258309"/>
    </source>
</evidence>
<protein>
    <recommendedName>
        <fullName evidence="8">Major facilitator superfamily (MFS) profile domain-containing protein</fullName>
    </recommendedName>
</protein>
<comment type="caution">
    <text evidence="6">The sequence shown here is derived from an EMBL/GenBank/DDBJ whole genome shotgun (WGS) entry which is preliminary data.</text>
</comment>
<feature type="transmembrane region" description="Helical" evidence="5">
    <location>
        <begin position="522"/>
        <end position="546"/>
    </location>
</feature>
<comment type="subcellular location">
    <subcellularLocation>
        <location evidence="1">Membrane</location>
        <topology evidence="1">Multi-pass membrane protein</topology>
    </subcellularLocation>
</comment>
<feature type="transmembrane region" description="Helical" evidence="5">
    <location>
        <begin position="430"/>
        <end position="451"/>
    </location>
</feature>
<feature type="transmembrane region" description="Helical" evidence="5">
    <location>
        <begin position="195"/>
        <end position="212"/>
    </location>
</feature>
<keyword evidence="7" id="KW-1185">Reference proteome</keyword>
<sequence>MDQNLDGRAIHELEAELDTAIYPGTEIMTDVGTHHFVKAGSGGHSVLVPQPSDDKHDPLNWSPMWKAAAIACATGVSFSQGMGPLAMAPMFGNYIEEFHSNLEDVVQFTGIAILVLGFSNFIWVPLQTCIGRRPVLILSTAICFGSSIWRAKANSYGSFMGACVLNGLGAGPAETAQPTIIADIIFLHDRGKYNTLYFAFYFGSLMVGPIISGPMASRYGPRSFWWLNTALLGLVTVACIFFFPETRYNRPLPTQDSSPLKIGSDEKVEVGSSEHRDVAALDHADLENAARFQTQSKTGEETLEHAHAHEDPWLGRGSPSKQQWKLWQSYEGNVFMEFFLPWKLFLFPIVEFSAFAVSWSASGFLTLNLTQTQAFAAPPYNFSSQTIGFFNFAILIGALIGLFTAGPLSDYIAAVLTRRNKGIREPEMRLLTMVPYVIIMIIGNVVVAIGYQKHWDWKPIVIVGWTCAGIQVASLPAIASTYAVDSYKPVAGAIFVAITVNKNVWGYGFSKFITPWATEAGFIPPIMTNMALITLFCSFGIIFWFYGKTFRKWTRNSKVHFM</sequence>
<evidence type="ECO:0008006" key="8">
    <source>
        <dbReference type="Google" id="ProtNLM"/>
    </source>
</evidence>
<keyword evidence="2 5" id="KW-0812">Transmembrane</keyword>
<dbReference type="Gene3D" id="1.20.1250.20">
    <property type="entry name" value="MFS general substrate transporter like domains"/>
    <property type="match status" value="1"/>
</dbReference>
<dbReference type="PANTHER" id="PTHR23502">
    <property type="entry name" value="MAJOR FACILITATOR SUPERFAMILY"/>
    <property type="match status" value="1"/>
</dbReference>
<feature type="transmembrane region" description="Helical" evidence="5">
    <location>
        <begin position="387"/>
        <end position="409"/>
    </location>
</feature>
<proteinExistence type="predicted"/>
<feature type="transmembrane region" description="Helical" evidence="5">
    <location>
        <begin position="344"/>
        <end position="367"/>
    </location>
</feature>
<feature type="transmembrane region" description="Helical" evidence="5">
    <location>
        <begin position="65"/>
        <end position="85"/>
    </location>
</feature>
<dbReference type="AlphaFoldDB" id="A0A3E2HIU7"/>
<name>A0A3E2HIU7_SCYLI</name>
<gene>
    <name evidence="6" type="ORF">B7463_g2986</name>
</gene>
<dbReference type="GO" id="GO:0022857">
    <property type="term" value="F:transmembrane transporter activity"/>
    <property type="evidence" value="ECO:0007669"/>
    <property type="project" value="InterPro"/>
</dbReference>
<dbReference type="SUPFAM" id="SSF103473">
    <property type="entry name" value="MFS general substrate transporter"/>
    <property type="match status" value="1"/>
</dbReference>